<protein>
    <submittedName>
        <fullName evidence="2">Uncharacterized protein</fullName>
    </submittedName>
</protein>
<comment type="caution">
    <text evidence="2">The sequence shown here is derived from an EMBL/GenBank/DDBJ whole genome shotgun (WGS) entry which is preliminary data.</text>
</comment>
<evidence type="ECO:0000313" key="3">
    <source>
        <dbReference type="Proteomes" id="UP001189429"/>
    </source>
</evidence>
<feature type="region of interest" description="Disordered" evidence="1">
    <location>
        <begin position="177"/>
        <end position="241"/>
    </location>
</feature>
<feature type="region of interest" description="Disordered" evidence="1">
    <location>
        <begin position="35"/>
        <end position="61"/>
    </location>
</feature>
<evidence type="ECO:0000256" key="1">
    <source>
        <dbReference type="SAM" id="MobiDB-lite"/>
    </source>
</evidence>
<accession>A0ABN9XWH8</accession>
<dbReference type="EMBL" id="CAUYUJ010021396">
    <property type="protein sequence ID" value="CAK0904437.1"/>
    <property type="molecule type" value="Genomic_DNA"/>
</dbReference>
<feature type="compositionally biased region" description="Basic and acidic residues" evidence="1">
    <location>
        <begin position="195"/>
        <end position="206"/>
    </location>
</feature>
<name>A0ABN9XWH8_9DINO</name>
<reference evidence="2" key="1">
    <citation type="submission" date="2023-10" db="EMBL/GenBank/DDBJ databases">
        <authorList>
            <person name="Chen Y."/>
            <person name="Shah S."/>
            <person name="Dougan E. K."/>
            <person name="Thang M."/>
            <person name="Chan C."/>
        </authorList>
    </citation>
    <scope>NUCLEOTIDE SEQUENCE [LARGE SCALE GENOMIC DNA]</scope>
</reference>
<evidence type="ECO:0000313" key="2">
    <source>
        <dbReference type="EMBL" id="CAK0904437.1"/>
    </source>
</evidence>
<gene>
    <name evidence="2" type="ORF">PCOR1329_LOCUS80452</name>
</gene>
<sequence>MAAAVRCLPGPCPDPVQALDEALLAAALPALPSPGHGASAAAAARPSPAEPSAPLEAKSGPSGGAAAALSWACACRCTARRRRTTTRSSRRRTVLLLLGPRGSGCWSSSGSGWGRRSLVAFAIDSESSALELPVLQCRWYTSWTPHGRSDLEPGELGLLLSVQVGLVLVGTLEGLASTSTTSCGAPRVEGQAVEPEPRPDRLESMRRAGLPSSRAISENTLLRRRRRPPQTAPVHEGGDCS</sequence>
<proteinExistence type="predicted"/>
<dbReference type="Proteomes" id="UP001189429">
    <property type="component" value="Unassembled WGS sequence"/>
</dbReference>
<organism evidence="2 3">
    <name type="scientific">Prorocentrum cordatum</name>
    <dbReference type="NCBI Taxonomy" id="2364126"/>
    <lineage>
        <taxon>Eukaryota</taxon>
        <taxon>Sar</taxon>
        <taxon>Alveolata</taxon>
        <taxon>Dinophyceae</taxon>
        <taxon>Prorocentrales</taxon>
        <taxon>Prorocentraceae</taxon>
        <taxon>Prorocentrum</taxon>
    </lineage>
</organism>
<keyword evidence="3" id="KW-1185">Reference proteome</keyword>